<dbReference type="Proteomes" id="UP000012073">
    <property type="component" value="Unassembled WGS sequence"/>
</dbReference>
<keyword evidence="5" id="KW-0256">Endoplasmic reticulum</keyword>
<keyword evidence="7 9" id="KW-0472">Membrane</keyword>
<dbReference type="InterPro" id="IPR004299">
    <property type="entry name" value="MBOAT_fam"/>
</dbReference>
<feature type="transmembrane region" description="Helical" evidence="9">
    <location>
        <begin position="20"/>
        <end position="38"/>
    </location>
</feature>
<evidence type="ECO:0000256" key="5">
    <source>
        <dbReference type="ARBA" id="ARBA00022824"/>
    </source>
</evidence>
<dbReference type="InterPro" id="IPR014371">
    <property type="entry name" value="Oat_ACAT_DAG_ARE"/>
</dbReference>
<dbReference type="Gramene" id="CDF37395">
    <property type="protein sequence ID" value="CDF37395"/>
    <property type="gene ID" value="CHC_T00009240001"/>
</dbReference>
<evidence type="ECO:0000256" key="2">
    <source>
        <dbReference type="ARBA" id="ARBA00009010"/>
    </source>
</evidence>
<evidence type="ECO:0000313" key="11">
    <source>
        <dbReference type="Proteomes" id="UP000012073"/>
    </source>
</evidence>
<dbReference type="PhylomeDB" id="R7QIZ5"/>
<comment type="similarity">
    <text evidence="2">Belongs to the membrane-bound acyltransferase family. Sterol o-acyltransferase subfamily.</text>
</comment>
<gene>
    <name evidence="10" type="ORF">CHC_T00009240001</name>
</gene>
<dbReference type="STRING" id="2769.R7QIZ5"/>
<proteinExistence type="inferred from homology"/>
<dbReference type="OMA" id="DEFRSAN"/>
<dbReference type="PANTHER" id="PTHR10408">
    <property type="entry name" value="STEROL O-ACYLTRANSFERASE"/>
    <property type="match status" value="1"/>
</dbReference>
<dbReference type="KEGG" id="ccp:CHC_T00009240001"/>
<evidence type="ECO:0000313" key="10">
    <source>
        <dbReference type="EMBL" id="CDF37395.1"/>
    </source>
</evidence>
<feature type="transmembrane region" description="Helical" evidence="9">
    <location>
        <begin position="50"/>
        <end position="74"/>
    </location>
</feature>
<name>R7QIZ5_CHOCR</name>
<dbReference type="AlphaFoldDB" id="R7QIZ5"/>
<evidence type="ECO:0000256" key="4">
    <source>
        <dbReference type="ARBA" id="ARBA00022692"/>
    </source>
</evidence>
<dbReference type="Pfam" id="PF03062">
    <property type="entry name" value="MBOAT"/>
    <property type="match status" value="1"/>
</dbReference>
<comment type="subcellular location">
    <subcellularLocation>
        <location evidence="1">Endoplasmic reticulum membrane</location>
        <topology evidence="1">Multi-pass membrane protein</topology>
    </subcellularLocation>
</comment>
<dbReference type="OrthoDB" id="10039049at2759"/>
<evidence type="ECO:0000256" key="8">
    <source>
        <dbReference type="ARBA" id="ARBA00023315"/>
    </source>
</evidence>
<dbReference type="EMBL" id="HG001835">
    <property type="protein sequence ID" value="CDF37395.1"/>
    <property type="molecule type" value="Genomic_DNA"/>
</dbReference>
<accession>R7QIZ5</accession>
<dbReference type="RefSeq" id="XP_005717214.1">
    <property type="nucleotide sequence ID" value="XM_005717157.1"/>
</dbReference>
<keyword evidence="3 10" id="KW-0808">Transferase</keyword>
<feature type="transmembrane region" description="Helical" evidence="9">
    <location>
        <begin position="223"/>
        <end position="241"/>
    </location>
</feature>
<keyword evidence="4 9" id="KW-0812">Transmembrane</keyword>
<keyword evidence="8 10" id="KW-0012">Acyltransferase</keyword>
<keyword evidence="11" id="KW-1185">Reference proteome</keyword>
<evidence type="ECO:0000256" key="9">
    <source>
        <dbReference type="SAM" id="Phobius"/>
    </source>
</evidence>
<evidence type="ECO:0000256" key="1">
    <source>
        <dbReference type="ARBA" id="ARBA00004477"/>
    </source>
</evidence>
<reference evidence="11" key="1">
    <citation type="journal article" date="2013" name="Proc. Natl. Acad. Sci. U.S.A.">
        <title>Genome structure and metabolic features in the red seaweed Chondrus crispus shed light on evolution of the Archaeplastida.</title>
        <authorList>
            <person name="Collen J."/>
            <person name="Porcel B."/>
            <person name="Carre W."/>
            <person name="Ball S.G."/>
            <person name="Chaparro C."/>
            <person name="Tonon T."/>
            <person name="Barbeyron T."/>
            <person name="Michel G."/>
            <person name="Noel B."/>
            <person name="Valentin K."/>
            <person name="Elias M."/>
            <person name="Artiguenave F."/>
            <person name="Arun A."/>
            <person name="Aury J.M."/>
            <person name="Barbosa-Neto J.F."/>
            <person name="Bothwell J.H."/>
            <person name="Bouget F.Y."/>
            <person name="Brillet L."/>
            <person name="Cabello-Hurtado F."/>
            <person name="Capella-Gutierrez S."/>
            <person name="Charrier B."/>
            <person name="Cladiere L."/>
            <person name="Cock J.M."/>
            <person name="Coelho S.M."/>
            <person name="Colleoni C."/>
            <person name="Czjzek M."/>
            <person name="Da Silva C."/>
            <person name="Delage L."/>
            <person name="Denoeud F."/>
            <person name="Deschamps P."/>
            <person name="Dittami S.M."/>
            <person name="Gabaldon T."/>
            <person name="Gachon C.M."/>
            <person name="Groisillier A."/>
            <person name="Herve C."/>
            <person name="Jabbari K."/>
            <person name="Katinka M."/>
            <person name="Kloareg B."/>
            <person name="Kowalczyk N."/>
            <person name="Labadie K."/>
            <person name="Leblanc C."/>
            <person name="Lopez P.J."/>
            <person name="McLachlan D.H."/>
            <person name="Meslet-Cladiere L."/>
            <person name="Moustafa A."/>
            <person name="Nehr Z."/>
            <person name="Nyvall Collen P."/>
            <person name="Panaud O."/>
            <person name="Partensky F."/>
            <person name="Poulain J."/>
            <person name="Rensing S.A."/>
            <person name="Rousvoal S."/>
            <person name="Samson G."/>
            <person name="Symeonidi A."/>
            <person name="Weissenbach J."/>
            <person name="Zambounis A."/>
            <person name="Wincker P."/>
            <person name="Boyen C."/>
        </authorList>
    </citation>
    <scope>NUCLEOTIDE SEQUENCE [LARGE SCALE GENOMIC DNA]</scope>
    <source>
        <strain evidence="11">cv. Stackhouse</strain>
    </source>
</reference>
<sequence>MSSGFLSNVIYKPVVYPRNVTVGNYLYFVVAPTFVYETSYPRTTQIRKMYVAWHSLQACACAAVQYVLLMQFYIPTLRNSVPPQRNLWFFCMKLALPSFIMWLLFFWGFFHCGLNVIAELTRFADREFYREWWNSTTLNHFWRTWNVLVHEWCVRHLYIESRRHNVKPSTAAFGTFFMSAVLHEYVCMIGFRMLRPYMFLGMMLQVPLMKLSNRWAGTRKGNMLMWLMIFVGQPVVVLMYARDYVAKWGSLMCNET</sequence>
<evidence type="ECO:0000256" key="7">
    <source>
        <dbReference type="ARBA" id="ARBA00023136"/>
    </source>
</evidence>
<feature type="transmembrane region" description="Helical" evidence="9">
    <location>
        <begin position="171"/>
        <end position="191"/>
    </location>
</feature>
<dbReference type="GO" id="GO:0008374">
    <property type="term" value="F:O-acyltransferase activity"/>
    <property type="evidence" value="ECO:0007669"/>
    <property type="project" value="InterPro"/>
</dbReference>
<dbReference type="GeneID" id="17324931"/>
<evidence type="ECO:0000256" key="6">
    <source>
        <dbReference type="ARBA" id="ARBA00022989"/>
    </source>
</evidence>
<evidence type="ECO:0000256" key="3">
    <source>
        <dbReference type="ARBA" id="ARBA00022679"/>
    </source>
</evidence>
<dbReference type="GO" id="GO:0005789">
    <property type="term" value="C:endoplasmic reticulum membrane"/>
    <property type="evidence" value="ECO:0007669"/>
    <property type="project" value="UniProtKB-SubCell"/>
</dbReference>
<keyword evidence="6 9" id="KW-1133">Transmembrane helix</keyword>
<organism evidence="10 11">
    <name type="scientific">Chondrus crispus</name>
    <name type="common">Carrageen Irish moss</name>
    <name type="synonym">Polymorpha crispa</name>
    <dbReference type="NCBI Taxonomy" id="2769"/>
    <lineage>
        <taxon>Eukaryota</taxon>
        <taxon>Rhodophyta</taxon>
        <taxon>Florideophyceae</taxon>
        <taxon>Rhodymeniophycidae</taxon>
        <taxon>Gigartinales</taxon>
        <taxon>Gigartinaceae</taxon>
        <taxon>Chondrus</taxon>
    </lineage>
</organism>
<protein>
    <submittedName>
        <fullName evidence="10">Diacylglycerol O-acyltransferase</fullName>
    </submittedName>
</protein>
<feature type="transmembrane region" description="Helical" evidence="9">
    <location>
        <begin position="94"/>
        <end position="118"/>
    </location>
</feature>